<dbReference type="AlphaFoldDB" id="A0A8X6G550"/>
<name>A0A8X6G550_TRICU</name>
<keyword evidence="2" id="KW-1185">Reference proteome</keyword>
<dbReference type="EMBL" id="BMAO01014690">
    <property type="protein sequence ID" value="GFQ96517.1"/>
    <property type="molecule type" value="Genomic_DNA"/>
</dbReference>
<accession>A0A8X6G550</accession>
<comment type="caution">
    <text evidence="1">The sequence shown here is derived from an EMBL/GenBank/DDBJ whole genome shotgun (WGS) entry which is preliminary data.</text>
</comment>
<protein>
    <submittedName>
        <fullName evidence="1">Uncharacterized protein</fullName>
    </submittedName>
</protein>
<evidence type="ECO:0000313" key="1">
    <source>
        <dbReference type="EMBL" id="GFQ96517.1"/>
    </source>
</evidence>
<reference evidence="1" key="1">
    <citation type="submission" date="2020-07" db="EMBL/GenBank/DDBJ databases">
        <title>Multicomponent nature underlies the extraordinary mechanical properties of spider dragline silk.</title>
        <authorList>
            <person name="Kono N."/>
            <person name="Nakamura H."/>
            <person name="Mori M."/>
            <person name="Yoshida Y."/>
            <person name="Ohtoshi R."/>
            <person name="Malay A.D."/>
            <person name="Moran D.A.P."/>
            <person name="Tomita M."/>
            <person name="Numata K."/>
            <person name="Arakawa K."/>
        </authorList>
    </citation>
    <scope>NUCLEOTIDE SEQUENCE</scope>
</reference>
<organism evidence="1 2">
    <name type="scientific">Trichonephila clavata</name>
    <name type="common">Joro spider</name>
    <name type="synonym">Nephila clavata</name>
    <dbReference type="NCBI Taxonomy" id="2740835"/>
    <lineage>
        <taxon>Eukaryota</taxon>
        <taxon>Metazoa</taxon>
        <taxon>Ecdysozoa</taxon>
        <taxon>Arthropoda</taxon>
        <taxon>Chelicerata</taxon>
        <taxon>Arachnida</taxon>
        <taxon>Araneae</taxon>
        <taxon>Araneomorphae</taxon>
        <taxon>Entelegynae</taxon>
        <taxon>Araneoidea</taxon>
        <taxon>Nephilidae</taxon>
        <taxon>Trichonephila</taxon>
    </lineage>
</organism>
<dbReference type="Proteomes" id="UP000887116">
    <property type="component" value="Unassembled WGS sequence"/>
</dbReference>
<proteinExistence type="predicted"/>
<gene>
    <name evidence="1" type="ORF">TNCT_125641</name>
</gene>
<evidence type="ECO:0000313" key="2">
    <source>
        <dbReference type="Proteomes" id="UP000887116"/>
    </source>
</evidence>
<sequence length="93" mass="10561">MQGSSGCTYEQQQVVFLITVFYEKGPAMSNLEIENGDDSKTRSGGKGAISWLPERTVYFLHKKHLLKIDLTHWRPFKIQNFSLTWAKVASTPA</sequence>